<proteinExistence type="predicted"/>
<gene>
    <name evidence="3" type="ORF">CLV78_103357</name>
</gene>
<evidence type="ECO:0000313" key="3">
    <source>
        <dbReference type="EMBL" id="PRY24491.1"/>
    </source>
</evidence>
<dbReference type="Pfam" id="PF13308">
    <property type="entry name" value="YARHG"/>
    <property type="match status" value="1"/>
</dbReference>
<keyword evidence="1" id="KW-0732">Signal</keyword>
<reference evidence="3 4" key="1">
    <citation type="submission" date="2018-03" db="EMBL/GenBank/DDBJ databases">
        <title>Genomic Encyclopedia of Archaeal and Bacterial Type Strains, Phase II (KMG-II): from individual species to whole genera.</title>
        <authorList>
            <person name="Goeker M."/>
        </authorList>
    </citation>
    <scope>NUCLEOTIDE SEQUENCE [LARGE SCALE GENOMIC DNA]</scope>
    <source>
        <strain evidence="3 4">DSM 29328</strain>
    </source>
</reference>
<feature type="chain" id="PRO_5015487508" evidence="1">
    <location>
        <begin position="19"/>
        <end position="186"/>
    </location>
</feature>
<protein>
    <submittedName>
        <fullName evidence="3">YARHG domain-containing protein</fullName>
    </submittedName>
</protein>
<dbReference type="Pfam" id="PF14627">
    <property type="entry name" value="DUF4453"/>
    <property type="match status" value="1"/>
</dbReference>
<comment type="caution">
    <text evidence="3">The sequence shown here is derived from an EMBL/GenBank/DDBJ whole genome shotgun (WGS) entry which is preliminary data.</text>
</comment>
<feature type="domain" description="YARHG" evidence="2">
    <location>
        <begin position="3"/>
        <end position="77"/>
    </location>
</feature>
<dbReference type="AlphaFoldDB" id="A0A2T0RTJ8"/>
<dbReference type="InterPro" id="IPR027920">
    <property type="entry name" value="DUF4453"/>
</dbReference>
<dbReference type="OrthoDB" id="7666530at2"/>
<dbReference type="RefSeq" id="WP_106204850.1">
    <property type="nucleotide sequence ID" value="NZ_PVTD01000003.1"/>
</dbReference>
<feature type="signal peptide" evidence="1">
    <location>
        <begin position="1"/>
        <end position="18"/>
    </location>
</feature>
<name>A0A2T0RTJ8_9RHOB</name>
<evidence type="ECO:0000256" key="1">
    <source>
        <dbReference type="SAM" id="SignalP"/>
    </source>
</evidence>
<evidence type="ECO:0000313" key="4">
    <source>
        <dbReference type="Proteomes" id="UP000239480"/>
    </source>
</evidence>
<dbReference type="Proteomes" id="UP000239480">
    <property type="component" value="Unassembled WGS sequence"/>
</dbReference>
<accession>A0A2T0RTJ8</accession>
<dbReference type="EMBL" id="PVTD01000003">
    <property type="protein sequence ID" value="PRY24491.1"/>
    <property type="molecule type" value="Genomic_DNA"/>
</dbReference>
<dbReference type="InterPro" id="IPR025582">
    <property type="entry name" value="YARHG_dom"/>
</dbReference>
<organism evidence="3 4">
    <name type="scientific">Aliiruegeria haliotis</name>
    <dbReference type="NCBI Taxonomy" id="1280846"/>
    <lineage>
        <taxon>Bacteria</taxon>
        <taxon>Pseudomonadati</taxon>
        <taxon>Pseudomonadota</taxon>
        <taxon>Alphaproteobacteria</taxon>
        <taxon>Rhodobacterales</taxon>
        <taxon>Roseobacteraceae</taxon>
        <taxon>Aliiruegeria</taxon>
    </lineage>
</organism>
<keyword evidence="4" id="KW-1185">Reference proteome</keyword>
<evidence type="ECO:0000259" key="2">
    <source>
        <dbReference type="SMART" id="SM01324"/>
    </source>
</evidence>
<sequence>MRTLFLLLLPLAGQPAFADDICHDLWFTRNLIFDRAGYCFGSDLGKAVFDNSDCSTGSPQLETADATRVARVKEMESFLECSVDTKSTWLDLADIEQRARFLTLPVRGDGESGCMGWRGGVLQLHQGKRFDTPVTGRIVPGDHIGFSYMPEGNWEFVIVRRPSTGEAFMGWSQVPYSEDGCDQWAG</sequence>
<dbReference type="SMART" id="SM01324">
    <property type="entry name" value="YARHG"/>
    <property type="match status" value="1"/>
</dbReference>